<feature type="domain" description="Histidine kinase/HSP90-like ATPase" evidence="5">
    <location>
        <begin position="325"/>
        <end position="414"/>
    </location>
</feature>
<dbReference type="EMBL" id="FNLM01000036">
    <property type="protein sequence ID" value="SDU83797.1"/>
    <property type="molecule type" value="Genomic_DNA"/>
</dbReference>
<protein>
    <submittedName>
        <fullName evidence="6">Signal transduction histidine kinase</fullName>
    </submittedName>
</protein>
<evidence type="ECO:0000256" key="1">
    <source>
        <dbReference type="ARBA" id="ARBA00022679"/>
    </source>
</evidence>
<dbReference type="Pfam" id="PF02518">
    <property type="entry name" value="HATPase_c"/>
    <property type="match status" value="1"/>
</dbReference>
<name>A0A1H2LS17_9ACTN</name>
<dbReference type="STRING" id="158898.SAMN04488548_136784"/>
<evidence type="ECO:0000256" key="2">
    <source>
        <dbReference type="ARBA" id="ARBA00022777"/>
    </source>
</evidence>
<feature type="transmembrane region" description="Helical" evidence="4">
    <location>
        <begin position="184"/>
        <end position="207"/>
    </location>
</feature>
<feature type="transmembrane region" description="Helical" evidence="4">
    <location>
        <begin position="147"/>
        <end position="172"/>
    </location>
</feature>
<accession>A0A1H2LS17</accession>
<feature type="transmembrane region" description="Helical" evidence="4">
    <location>
        <begin position="105"/>
        <end position="127"/>
    </location>
</feature>
<evidence type="ECO:0000313" key="7">
    <source>
        <dbReference type="Proteomes" id="UP000183180"/>
    </source>
</evidence>
<gene>
    <name evidence="6" type="ORF">SAMN04488548_136784</name>
</gene>
<evidence type="ECO:0000313" key="6">
    <source>
        <dbReference type="EMBL" id="SDU83797.1"/>
    </source>
</evidence>
<dbReference type="RefSeq" id="WP_074854342.1">
    <property type="nucleotide sequence ID" value="NZ_FNLM01000036.1"/>
</dbReference>
<dbReference type="GO" id="GO:0016301">
    <property type="term" value="F:kinase activity"/>
    <property type="evidence" value="ECO:0007669"/>
    <property type="project" value="UniProtKB-KW"/>
</dbReference>
<keyword evidence="4" id="KW-1133">Transmembrane helix</keyword>
<dbReference type="InterPro" id="IPR003594">
    <property type="entry name" value="HATPase_dom"/>
</dbReference>
<keyword evidence="4" id="KW-0472">Membrane</keyword>
<dbReference type="PANTHER" id="PTHR24421:SF61">
    <property type="entry name" value="OXYGEN SENSOR HISTIDINE KINASE NREB"/>
    <property type="match status" value="1"/>
</dbReference>
<keyword evidence="3" id="KW-0902">Two-component regulatory system</keyword>
<dbReference type="OrthoDB" id="144293at2"/>
<dbReference type="InterPro" id="IPR050482">
    <property type="entry name" value="Sensor_HK_TwoCompSys"/>
</dbReference>
<dbReference type="PANTHER" id="PTHR24421">
    <property type="entry name" value="NITRATE/NITRITE SENSOR PROTEIN NARX-RELATED"/>
    <property type="match status" value="1"/>
</dbReference>
<dbReference type="AlphaFoldDB" id="A0A1H2LS17"/>
<keyword evidence="1" id="KW-0808">Transferase</keyword>
<reference evidence="6 7" key="1">
    <citation type="submission" date="2016-10" db="EMBL/GenBank/DDBJ databases">
        <authorList>
            <person name="de Groot N.N."/>
        </authorList>
    </citation>
    <scope>NUCLEOTIDE SEQUENCE [LARGE SCALE GENOMIC DNA]</scope>
    <source>
        <strain evidence="6 7">DSM 44215</strain>
    </source>
</reference>
<dbReference type="GO" id="GO:0000160">
    <property type="term" value="P:phosphorelay signal transduction system"/>
    <property type="evidence" value="ECO:0007669"/>
    <property type="project" value="UniProtKB-KW"/>
</dbReference>
<keyword evidence="4" id="KW-0812">Transmembrane</keyword>
<feature type="transmembrane region" description="Helical" evidence="4">
    <location>
        <begin position="74"/>
        <end position="98"/>
    </location>
</feature>
<keyword evidence="2 6" id="KW-0418">Kinase</keyword>
<evidence type="ECO:0000256" key="3">
    <source>
        <dbReference type="ARBA" id="ARBA00023012"/>
    </source>
</evidence>
<dbReference type="CDD" id="cd16917">
    <property type="entry name" value="HATPase_UhpB-NarQ-NarX-like"/>
    <property type="match status" value="1"/>
</dbReference>
<proteinExistence type="predicted"/>
<evidence type="ECO:0000259" key="5">
    <source>
        <dbReference type="Pfam" id="PF02518"/>
    </source>
</evidence>
<dbReference type="InterPro" id="IPR036890">
    <property type="entry name" value="HATPase_C_sf"/>
</dbReference>
<organism evidence="6 7">
    <name type="scientific">Gordonia westfalica</name>
    <dbReference type="NCBI Taxonomy" id="158898"/>
    <lineage>
        <taxon>Bacteria</taxon>
        <taxon>Bacillati</taxon>
        <taxon>Actinomycetota</taxon>
        <taxon>Actinomycetes</taxon>
        <taxon>Mycobacteriales</taxon>
        <taxon>Gordoniaceae</taxon>
        <taxon>Gordonia</taxon>
    </lineage>
</organism>
<evidence type="ECO:0000256" key="4">
    <source>
        <dbReference type="SAM" id="Phobius"/>
    </source>
</evidence>
<sequence length="416" mass="43790">MNTATETGGPAGAVRVARVVERVRRGLGRGIREDASDLDRQKRIGCRFVGCGLLAFCAVMLPTALARADLAAGWWTPVSLVLVVAPAVLLVASTFLAVPRALLGLVCACSLGYLIATLLWFPAWLGVPDESARWAVWLLQFPSVPSFGLVVMLRTGLALTNLVVATFAVHAANQIARYGELRPVELLSVPLSVALAGVFLAVALAAVRNVRALDERHPAVLAMTTRAAADAAQEAERSRFDALIHDHVIATLLAVRAGPPDPRLAAQAASALDELDRSAVATSEFTARTFAARVEDAVSAAGDRVSCTNVISEPAASYPAQVVEDIVDCVAEAIRNCMRHAGTDSRCDVAAEFGDGFVRVTVADDGVGFDPDLVDPRRFGIAVGIRARMAGLSGGSADIESAPGQGTIVVVEWRRP</sequence>
<dbReference type="SUPFAM" id="SSF55874">
    <property type="entry name" value="ATPase domain of HSP90 chaperone/DNA topoisomerase II/histidine kinase"/>
    <property type="match status" value="1"/>
</dbReference>
<dbReference type="Gene3D" id="3.30.565.10">
    <property type="entry name" value="Histidine kinase-like ATPase, C-terminal domain"/>
    <property type="match status" value="1"/>
</dbReference>
<dbReference type="Proteomes" id="UP000183180">
    <property type="component" value="Unassembled WGS sequence"/>
</dbReference>
<feature type="transmembrane region" description="Helical" evidence="4">
    <location>
        <begin position="48"/>
        <end position="68"/>
    </location>
</feature>